<proteinExistence type="predicted"/>
<dbReference type="InterPro" id="IPR028098">
    <property type="entry name" value="Glyco_trans_4-like_N"/>
</dbReference>
<keyword evidence="3" id="KW-0167">Capsid protein</keyword>
<dbReference type="GeneID" id="86989385"/>
<dbReference type="InterPro" id="IPR001296">
    <property type="entry name" value="Glyco_trans_1"/>
</dbReference>
<keyword evidence="3" id="KW-0808">Transferase</keyword>
<dbReference type="PANTHER" id="PTHR45947">
    <property type="entry name" value="SULFOQUINOVOSYL TRANSFERASE SQD2"/>
    <property type="match status" value="1"/>
</dbReference>
<dbReference type="OMA" id="FSINCTI"/>
<keyword evidence="3" id="KW-0946">Virion</keyword>
<dbReference type="InterPro" id="IPR050194">
    <property type="entry name" value="Glycosyltransferase_grp1"/>
</dbReference>
<evidence type="ECO:0000259" key="2">
    <source>
        <dbReference type="Pfam" id="PF13439"/>
    </source>
</evidence>
<dbReference type="Proteomes" id="UP000095384">
    <property type="component" value="Unassembled WGS sequence"/>
</dbReference>
<accession>A0A174B0B5</accession>
<dbReference type="EMBL" id="CYYW01000007">
    <property type="protein sequence ID" value="CUN94277.1"/>
    <property type="molecule type" value="Genomic_DNA"/>
</dbReference>
<feature type="domain" description="Glycosyl transferase family 1" evidence="1">
    <location>
        <begin position="185"/>
        <end position="341"/>
    </location>
</feature>
<sequence>MKVLNLLSAGGIGGIEQLCSNIAKYANYDNTFCFMFEDGQIYKEMKKSGADVISFAECSSKKISKKRWESLCELAEKADIIVTHHCTIALHIYYCALKKRFKNKKFVMTIHSCFDPELNYNYGSWIKNKIAKWNIEEALKISDKIIFVSEAGRRSYLDNFNIDVTKTKVIYNGVEVSAISIDSIKLENNYTRITYIGRVEKIKGLDLFVCALKKLLNDDSNIKVWIIGDGSFRNELEMLVQKLDLTGVIEFTGAKRNIGDYLRKTDLFIYPSTCQEVFGISIVEAMSYGVPCVANNVGGIPEIIENDYNGFITSKTNDDELYKCMYKFIKLDPKLITQMRNNCLLTAEKFSINCTIDNLEKTLKGMM</sequence>
<dbReference type="AlphaFoldDB" id="A0A174B0B5"/>
<evidence type="ECO:0000313" key="4">
    <source>
        <dbReference type="Proteomes" id="UP000095384"/>
    </source>
</evidence>
<dbReference type="Gene3D" id="3.40.50.2000">
    <property type="entry name" value="Glycogen Phosphorylase B"/>
    <property type="match status" value="2"/>
</dbReference>
<dbReference type="SMR" id="A0A174B0B5"/>
<organism evidence="3 4">
    <name type="scientific">Agathobacter rectalis</name>
    <dbReference type="NCBI Taxonomy" id="39491"/>
    <lineage>
        <taxon>Bacteria</taxon>
        <taxon>Bacillati</taxon>
        <taxon>Bacillota</taxon>
        <taxon>Clostridia</taxon>
        <taxon>Lachnospirales</taxon>
        <taxon>Lachnospiraceae</taxon>
        <taxon>Agathobacter</taxon>
    </lineage>
</organism>
<evidence type="ECO:0000313" key="3">
    <source>
        <dbReference type="EMBL" id="CUN94277.1"/>
    </source>
</evidence>
<dbReference type="Pfam" id="PF13439">
    <property type="entry name" value="Glyco_transf_4"/>
    <property type="match status" value="1"/>
</dbReference>
<name>A0A174B0B5_9FIRM</name>
<dbReference type="CDD" id="cd03801">
    <property type="entry name" value="GT4_PimA-like"/>
    <property type="match status" value="1"/>
</dbReference>
<feature type="domain" description="Glycosyltransferase subfamily 4-like N-terminal" evidence="2">
    <location>
        <begin position="75"/>
        <end position="176"/>
    </location>
</feature>
<dbReference type="EC" id="2.4.-.-" evidence="3"/>
<dbReference type="GO" id="GO:0016757">
    <property type="term" value="F:glycosyltransferase activity"/>
    <property type="evidence" value="ECO:0007669"/>
    <property type="project" value="UniProtKB-KW"/>
</dbReference>
<gene>
    <name evidence="3" type="primary">cotSA</name>
    <name evidence="3" type="ORF">ERS852417_01279</name>
</gene>
<dbReference type="PANTHER" id="PTHR45947:SF3">
    <property type="entry name" value="SULFOQUINOVOSYL TRANSFERASE SQD2"/>
    <property type="match status" value="1"/>
</dbReference>
<evidence type="ECO:0000259" key="1">
    <source>
        <dbReference type="Pfam" id="PF00534"/>
    </source>
</evidence>
<dbReference type="Pfam" id="PF00534">
    <property type="entry name" value="Glycos_transf_1"/>
    <property type="match status" value="1"/>
</dbReference>
<protein>
    <submittedName>
        <fullName evidence="3">Spore coat protein SA</fullName>
        <ecNumber evidence="3">2.4.-.-</ecNumber>
    </submittedName>
</protein>
<dbReference type="RefSeq" id="WP_012743474.1">
    <property type="nucleotide sequence ID" value="NZ_CP092643.1"/>
</dbReference>
<keyword evidence="3" id="KW-0328">Glycosyltransferase</keyword>
<reference evidence="3 4" key="1">
    <citation type="submission" date="2015-09" db="EMBL/GenBank/DDBJ databases">
        <authorList>
            <consortium name="Pathogen Informatics"/>
        </authorList>
    </citation>
    <scope>NUCLEOTIDE SEQUENCE [LARGE SCALE GENOMIC DNA]</scope>
    <source>
        <strain evidence="3 4">2789STDY5608860</strain>
    </source>
</reference>
<dbReference type="SUPFAM" id="SSF53756">
    <property type="entry name" value="UDP-Glycosyltransferase/glycogen phosphorylase"/>
    <property type="match status" value="1"/>
</dbReference>